<reference evidence="2" key="3">
    <citation type="submission" date="2020-06" db="EMBL/GenBank/DDBJ databases">
        <title>Helianthus annuus Genome sequencing and assembly Release 2.</title>
        <authorList>
            <person name="Gouzy J."/>
            <person name="Langlade N."/>
            <person name="Munos S."/>
        </authorList>
    </citation>
    <scope>NUCLEOTIDE SEQUENCE</scope>
    <source>
        <tissue evidence="2">Leaves</tissue>
    </source>
</reference>
<sequence>MIIQPGPVVDFLIANQNVKDPYSVDWAKAKRTLKNLRVKNNETNTEYKITGLSEKPCNQQLCIFFSHSFSLRQQMKDENGEFETMEMTVYDYFVNYRKMDLRYSGDLPCINVGKPKTPIFLPIEEQKCGFICLINWVFCTLVSLQRYTKSLNTMQRASLAEKSRQKPQERMRVLSDVRLLNLKVISSSKLRFLSSIFEKHACFVHFQALNRNDYVLSLC</sequence>
<dbReference type="OMA" id="FICLINW"/>
<dbReference type="CDD" id="cd02846">
    <property type="entry name" value="PAZ_argonaute_like"/>
    <property type="match status" value="1"/>
</dbReference>
<dbReference type="PROSITE" id="PS50821">
    <property type="entry name" value="PAZ"/>
    <property type="match status" value="1"/>
</dbReference>
<accession>A0A251SLH1</accession>
<dbReference type="Proteomes" id="UP000215914">
    <property type="component" value="Chromosome 14"/>
</dbReference>
<dbReference type="PANTHER" id="PTHR22891">
    <property type="entry name" value="EUKARYOTIC TRANSLATION INITIATION FACTOR 2C"/>
    <property type="match status" value="1"/>
</dbReference>
<dbReference type="SUPFAM" id="SSF101690">
    <property type="entry name" value="PAZ domain"/>
    <property type="match status" value="1"/>
</dbReference>
<protein>
    <submittedName>
        <fullName evidence="2">Post-transcriptional gene silencing PAZ-Argonaute family</fullName>
    </submittedName>
    <submittedName>
        <fullName evidence="3">Putative PAZ domain-containing protein</fullName>
    </submittedName>
</protein>
<reference evidence="3" key="2">
    <citation type="submission" date="2017-02" db="EMBL/GenBank/DDBJ databases">
        <title>Sunflower complete genome.</title>
        <authorList>
            <person name="Langlade N."/>
            <person name="Munos S."/>
        </authorList>
    </citation>
    <scope>NUCLEOTIDE SEQUENCE [LARGE SCALE GENOMIC DNA]</scope>
    <source>
        <tissue evidence="3">Leaves</tissue>
    </source>
</reference>
<dbReference type="STRING" id="4232.A0A251SLH1"/>
<gene>
    <name evidence="3" type="ORF">HannXRQ_Chr14g0455861</name>
    <name evidence="2" type="ORF">HanXRQr2_Chr12g0529781</name>
</gene>
<dbReference type="InterPro" id="IPR003100">
    <property type="entry name" value="PAZ_dom"/>
</dbReference>
<evidence type="ECO:0000259" key="1">
    <source>
        <dbReference type="PROSITE" id="PS50821"/>
    </source>
</evidence>
<dbReference type="InterPro" id="IPR036085">
    <property type="entry name" value="PAZ_dom_sf"/>
</dbReference>
<reference evidence="2 4" key="1">
    <citation type="journal article" date="2017" name="Nature">
        <title>The sunflower genome provides insights into oil metabolism, flowering and Asterid evolution.</title>
        <authorList>
            <person name="Badouin H."/>
            <person name="Gouzy J."/>
            <person name="Grassa C.J."/>
            <person name="Murat F."/>
            <person name="Staton S.E."/>
            <person name="Cottret L."/>
            <person name="Lelandais-Briere C."/>
            <person name="Owens G.L."/>
            <person name="Carrere S."/>
            <person name="Mayjonade B."/>
            <person name="Legrand L."/>
            <person name="Gill N."/>
            <person name="Kane N.C."/>
            <person name="Bowers J.E."/>
            <person name="Hubner S."/>
            <person name="Bellec A."/>
            <person name="Berard A."/>
            <person name="Berges H."/>
            <person name="Blanchet N."/>
            <person name="Boniface M.C."/>
            <person name="Brunel D."/>
            <person name="Catrice O."/>
            <person name="Chaidir N."/>
            <person name="Claudel C."/>
            <person name="Donnadieu C."/>
            <person name="Faraut T."/>
            <person name="Fievet G."/>
            <person name="Helmstetter N."/>
            <person name="King M."/>
            <person name="Knapp S.J."/>
            <person name="Lai Z."/>
            <person name="Le Paslier M.C."/>
            <person name="Lippi Y."/>
            <person name="Lorenzon L."/>
            <person name="Mandel J.R."/>
            <person name="Marage G."/>
            <person name="Marchand G."/>
            <person name="Marquand E."/>
            <person name="Bret-Mestries E."/>
            <person name="Morien E."/>
            <person name="Nambeesan S."/>
            <person name="Nguyen T."/>
            <person name="Pegot-Espagnet P."/>
            <person name="Pouilly N."/>
            <person name="Raftis F."/>
            <person name="Sallet E."/>
            <person name="Schiex T."/>
            <person name="Thomas J."/>
            <person name="Vandecasteele C."/>
            <person name="Vares D."/>
            <person name="Vear F."/>
            <person name="Vautrin S."/>
            <person name="Crespi M."/>
            <person name="Mangin B."/>
            <person name="Burke J.M."/>
            <person name="Salse J."/>
            <person name="Munos S."/>
            <person name="Vincourt P."/>
            <person name="Rieseberg L.H."/>
            <person name="Langlade N.B."/>
        </authorList>
    </citation>
    <scope>NUCLEOTIDE SEQUENCE [LARGE SCALE GENOMIC DNA]</scope>
    <source>
        <strain evidence="4">cv. SF193</strain>
        <tissue evidence="2">Leaves</tissue>
    </source>
</reference>
<feature type="domain" description="PAZ" evidence="1">
    <location>
        <begin position="7"/>
        <end position="130"/>
    </location>
</feature>
<dbReference type="Gene3D" id="2.170.260.10">
    <property type="entry name" value="paz domain"/>
    <property type="match status" value="1"/>
</dbReference>
<dbReference type="AlphaFoldDB" id="A0A251SLH1"/>
<dbReference type="GO" id="GO:0003723">
    <property type="term" value="F:RNA binding"/>
    <property type="evidence" value="ECO:0007669"/>
    <property type="project" value="InterPro"/>
</dbReference>
<evidence type="ECO:0000313" key="2">
    <source>
        <dbReference type="EMBL" id="KAF5776933.1"/>
    </source>
</evidence>
<evidence type="ECO:0000313" key="3">
    <source>
        <dbReference type="EMBL" id="OTF99372.1"/>
    </source>
</evidence>
<keyword evidence="4" id="KW-1185">Reference proteome</keyword>
<dbReference type="Pfam" id="PF02170">
    <property type="entry name" value="PAZ"/>
    <property type="match status" value="1"/>
</dbReference>
<name>A0A251SLH1_HELAN</name>
<evidence type="ECO:0000313" key="4">
    <source>
        <dbReference type="Proteomes" id="UP000215914"/>
    </source>
</evidence>
<dbReference type="Gramene" id="mRNA:HanXRQr2_Chr12g0529781">
    <property type="protein sequence ID" value="mRNA:HanXRQr2_Chr12g0529781"/>
    <property type="gene ID" value="HanXRQr2_Chr12g0529781"/>
</dbReference>
<dbReference type="EMBL" id="CM007903">
    <property type="protein sequence ID" value="OTF99372.1"/>
    <property type="molecule type" value="Genomic_DNA"/>
</dbReference>
<dbReference type="InParanoid" id="A0A251SLH1"/>
<organism evidence="3 4">
    <name type="scientific">Helianthus annuus</name>
    <name type="common">Common sunflower</name>
    <dbReference type="NCBI Taxonomy" id="4232"/>
    <lineage>
        <taxon>Eukaryota</taxon>
        <taxon>Viridiplantae</taxon>
        <taxon>Streptophyta</taxon>
        <taxon>Embryophyta</taxon>
        <taxon>Tracheophyta</taxon>
        <taxon>Spermatophyta</taxon>
        <taxon>Magnoliopsida</taxon>
        <taxon>eudicotyledons</taxon>
        <taxon>Gunneridae</taxon>
        <taxon>Pentapetalae</taxon>
        <taxon>asterids</taxon>
        <taxon>campanulids</taxon>
        <taxon>Asterales</taxon>
        <taxon>Asteraceae</taxon>
        <taxon>Asteroideae</taxon>
        <taxon>Heliantheae alliance</taxon>
        <taxon>Heliantheae</taxon>
        <taxon>Helianthus</taxon>
    </lineage>
</organism>
<proteinExistence type="predicted"/>
<dbReference type="EMBL" id="MNCJ02000327">
    <property type="protein sequence ID" value="KAF5776933.1"/>
    <property type="molecule type" value="Genomic_DNA"/>
</dbReference>